<accession>V8G868</accession>
<feature type="compositionally biased region" description="Basic and acidic residues" evidence="1">
    <location>
        <begin position="133"/>
        <end position="143"/>
    </location>
</feature>
<organism evidence="3 4">
    <name type="scientific">Pelistega indica</name>
    <dbReference type="NCBI Taxonomy" id="1414851"/>
    <lineage>
        <taxon>Bacteria</taxon>
        <taxon>Pseudomonadati</taxon>
        <taxon>Pseudomonadota</taxon>
        <taxon>Betaproteobacteria</taxon>
        <taxon>Burkholderiales</taxon>
        <taxon>Alcaligenaceae</taxon>
        <taxon>Pelistega</taxon>
    </lineage>
</organism>
<dbReference type="OrthoDB" id="5445630at2"/>
<dbReference type="EMBL" id="AYSV01000052">
    <property type="protein sequence ID" value="ETD72595.1"/>
    <property type="molecule type" value="Genomic_DNA"/>
</dbReference>
<evidence type="ECO:0000313" key="3">
    <source>
        <dbReference type="EMBL" id="ETD72595.1"/>
    </source>
</evidence>
<evidence type="ECO:0000256" key="1">
    <source>
        <dbReference type="SAM" id="MobiDB-lite"/>
    </source>
</evidence>
<dbReference type="InterPro" id="IPR029097">
    <property type="entry name" value="Ntox8"/>
</dbReference>
<feature type="region of interest" description="Disordered" evidence="1">
    <location>
        <begin position="115"/>
        <end position="152"/>
    </location>
</feature>
<proteinExistence type="predicted"/>
<dbReference type="NCBIfam" id="TIGR03696">
    <property type="entry name" value="Rhs_assc_core"/>
    <property type="match status" value="1"/>
</dbReference>
<sequence length="152" mass="17310">QGLSISQDPIGLMGGINVYQYAPNPVEWVDPWGWRRSTAGKQQRLRALLNDVKAPKHIRGWIQQELNRIKGTKKRIRVPPGYDLAHWRGYENAKGFDYTYTDLNFKRNHKIQHRFDKGGGLQPREGSGKAGGKSRDEIIKSRQEGGGNVRCN</sequence>
<reference evidence="3 4" key="1">
    <citation type="submission" date="2013-11" db="EMBL/GenBank/DDBJ databases">
        <title>Genomic analysis of Pelistega sp. HM-7.</title>
        <authorList>
            <person name="Kumbhare S.V."/>
            <person name="Shetty S.A."/>
            <person name="Sharma O."/>
            <person name="Dhotre D.P."/>
        </authorList>
    </citation>
    <scope>NUCLEOTIDE SEQUENCE [LARGE SCALE GENOMIC DNA]</scope>
    <source>
        <strain evidence="3 4">HM-7</strain>
    </source>
</reference>
<comment type="caution">
    <text evidence="3">The sequence shown here is derived from an EMBL/GenBank/DDBJ whole genome shotgun (WGS) entry which is preliminary data.</text>
</comment>
<dbReference type="AlphaFoldDB" id="V8G868"/>
<dbReference type="InterPro" id="IPR022385">
    <property type="entry name" value="Rhs_assc_core"/>
</dbReference>
<dbReference type="Pfam" id="PF15545">
    <property type="entry name" value="Ntox8"/>
    <property type="match status" value="1"/>
</dbReference>
<evidence type="ECO:0000259" key="2">
    <source>
        <dbReference type="Pfam" id="PF15545"/>
    </source>
</evidence>
<protein>
    <submittedName>
        <fullName evidence="3">Type IV secretion protein Rhs</fullName>
    </submittedName>
</protein>
<feature type="non-terminal residue" evidence="3">
    <location>
        <position position="1"/>
    </location>
</feature>
<dbReference type="RefSeq" id="WP_023949924.1">
    <property type="nucleotide sequence ID" value="NZ_AYSV01000052.1"/>
</dbReference>
<evidence type="ECO:0000313" key="4">
    <source>
        <dbReference type="Proteomes" id="UP000018766"/>
    </source>
</evidence>
<name>V8G868_9BURK</name>
<dbReference type="Gene3D" id="2.180.10.10">
    <property type="entry name" value="RHS repeat-associated core"/>
    <property type="match status" value="1"/>
</dbReference>
<gene>
    <name evidence="3" type="ORF">V757_03320</name>
</gene>
<feature type="domain" description="Bacterial toxin 8" evidence="2">
    <location>
        <begin position="48"/>
        <end position="116"/>
    </location>
</feature>
<dbReference type="Proteomes" id="UP000018766">
    <property type="component" value="Unassembled WGS sequence"/>
</dbReference>
<keyword evidence="4" id="KW-1185">Reference proteome</keyword>